<sequence length="1043" mass="116986">MDDTQEITLPDAADVLALQPLITDLVADCPDLHALAYQVAKDILVKHDITDIEPDKVYWHRFHGAQSSSTAFTGWQHILEKPKESMTFPQLVMQRFSVHDQDNADLLDLYGGFYRVGADAESYDETNEVRLHGNDVLKAFWDINFADRYKTAIATFWEKHSANFRALAKCTFIAKAIEDYEKGYLTQEHFSTVLSACAGNVSRPLTRQMLMDEATTPSGLSIRKFCIDHFVSTDILSITDDSDLNILYIPGELRGFHCFNKVEELHEWLVNEVKDAEGRERMLMHFKQEERDIVQEKPTSLGHKLANFTGIGLIVHFLENTEHENVGLTHAYDVLPSDNEAGNVHLLHYRGEKIAGDAFTYLNQSTHERMLSDANFLLHSNGEIRKKLWIGYLNAFNHTFGPMAALAWPAALVVIGAGIANVGLHIDQAINGTTAMERKAAVKAAIFGSVDVLFNLPFLRGAVELADAAEIAEAAETEEALASGEAPKTDIESPAIPSLSVDAEAIGPSDMDILAPFETNEVLDGEFPVSVEGKFQGIYQPATGGHYITIDDRFFQVRYSNELRSWAIVDPTNPYSFFRNIPVRLNEADEWEMFSRQGLKGGGKNLSKPATPKPGQSTSNSAPPAPVPLEPVASTSPHPTMQPLRTLRTPYDVQPRLQASLKKWALNLFETHVRLTMRHLPVFTVEDRYASHFTDKLNLLRSTAGRFFNELQWRNLPSRPMIPAVSESMTSAELIERVFETAPGLVVGETLDRISSMRFMIENMPEFARRGVNTIYMRGLLSDFAQQDLNAFFNTGSMPKDLHEYLTELGQDPAGRFNELELVKSARQNNIRIQATDCATSFKKPLFFRPVEEQMITNSLTNEIMLADKALNQPTKWVVLTGQENINTFRGMAGISELQGGIGLRIEEVNPGESLGITLDPGIEIDRGPIMQNETMRGTFDPFYADLRIQMEAMPAIRTEQQMEKLLDVPSKYLFEKTGDSYTLIHRGRNELINRTPVERLANGSFVIDRPSWPQNRLPFPSIEALSSSLNNSGMRLQMRIPT</sequence>
<evidence type="ECO:0000256" key="1">
    <source>
        <dbReference type="SAM" id="MobiDB-lite"/>
    </source>
</evidence>
<protein>
    <recommendedName>
        <fullName evidence="2">Dermonecrotic toxin N-terminal domain-containing protein</fullName>
    </recommendedName>
</protein>
<evidence type="ECO:0000313" key="3">
    <source>
        <dbReference type="EMBL" id="SEC81424.1"/>
    </source>
</evidence>
<evidence type="ECO:0000259" key="2">
    <source>
        <dbReference type="Pfam" id="PF20178"/>
    </source>
</evidence>
<dbReference type="AlphaFoldDB" id="A0A1H4VM81"/>
<dbReference type="EMBL" id="FNTF01000002">
    <property type="protein sequence ID" value="SEC81424.1"/>
    <property type="molecule type" value="Genomic_DNA"/>
</dbReference>
<reference evidence="3 4" key="1">
    <citation type="submission" date="2016-10" db="EMBL/GenBank/DDBJ databases">
        <authorList>
            <person name="de Groot N.N."/>
        </authorList>
    </citation>
    <scope>NUCLEOTIDE SEQUENCE [LARGE SCALE GENOMIC DNA]</scope>
    <source>
        <strain evidence="3 4">BS3655</strain>
    </source>
</reference>
<dbReference type="RefSeq" id="WP_074873965.1">
    <property type="nucleotide sequence ID" value="NZ_FNTF01000002.1"/>
</dbReference>
<feature type="region of interest" description="Disordered" evidence="1">
    <location>
        <begin position="597"/>
        <end position="645"/>
    </location>
</feature>
<dbReference type="CDD" id="cd14729">
    <property type="entry name" value="RtxA-like"/>
    <property type="match status" value="1"/>
</dbReference>
<evidence type="ECO:0000313" key="4">
    <source>
        <dbReference type="Proteomes" id="UP000183114"/>
    </source>
</evidence>
<accession>A0A1H4VM81</accession>
<feature type="domain" description="Dermonecrotic toxin N-terminal" evidence="2">
    <location>
        <begin position="27"/>
        <end position="288"/>
    </location>
</feature>
<organism evidence="3 4">
    <name type="scientific">Pseudomonas frederiksbergensis</name>
    <dbReference type="NCBI Taxonomy" id="104087"/>
    <lineage>
        <taxon>Bacteria</taxon>
        <taxon>Pseudomonadati</taxon>
        <taxon>Pseudomonadota</taxon>
        <taxon>Gammaproteobacteria</taxon>
        <taxon>Pseudomonadales</taxon>
        <taxon>Pseudomonadaceae</taxon>
        <taxon>Pseudomonas</taxon>
    </lineage>
</organism>
<dbReference type="Proteomes" id="UP000183114">
    <property type="component" value="Unassembled WGS sequence"/>
</dbReference>
<dbReference type="Pfam" id="PF20178">
    <property type="entry name" value="ToxA_N"/>
    <property type="match status" value="1"/>
</dbReference>
<dbReference type="InterPro" id="IPR046673">
    <property type="entry name" value="ToxA_N"/>
</dbReference>
<proteinExistence type="predicted"/>
<dbReference type="Gene3D" id="3.40.50.11550">
    <property type="match status" value="1"/>
</dbReference>
<dbReference type="SUPFAM" id="SSF159501">
    <property type="entry name" value="EreA/ChaN-like"/>
    <property type="match status" value="1"/>
</dbReference>
<name>A0A1H4VM81_9PSED</name>
<gene>
    <name evidence="3" type="ORF">SAMN04490185_2146</name>
</gene>